<evidence type="ECO:0008006" key="7">
    <source>
        <dbReference type="Google" id="ProtNLM"/>
    </source>
</evidence>
<feature type="region of interest" description="Disordered" evidence="2">
    <location>
        <begin position="32"/>
        <end position="60"/>
    </location>
</feature>
<dbReference type="Gene3D" id="1.10.287.1490">
    <property type="match status" value="1"/>
</dbReference>
<reference evidence="5 6" key="1">
    <citation type="submission" date="2018-07" db="EMBL/GenBank/DDBJ databases">
        <title>Genome sequencing of Moraxellaceae gen. HYN0046.</title>
        <authorList>
            <person name="Kim M."/>
            <person name="Yi H."/>
        </authorList>
    </citation>
    <scope>NUCLEOTIDE SEQUENCE [LARGE SCALE GENOMIC DNA]</scope>
    <source>
        <strain evidence="5 6">HYN0046</strain>
    </source>
</reference>
<evidence type="ECO:0000313" key="6">
    <source>
        <dbReference type="Proteomes" id="UP000253940"/>
    </source>
</evidence>
<evidence type="ECO:0000256" key="2">
    <source>
        <dbReference type="SAM" id="MobiDB-lite"/>
    </source>
</evidence>
<protein>
    <recommendedName>
        <fullName evidence="7">Chemotaxis protein</fullName>
    </recommendedName>
</protein>
<accession>A0A345PAV8</accession>
<evidence type="ECO:0000313" key="4">
    <source>
        <dbReference type="EMBL" id="AXI04370.1"/>
    </source>
</evidence>
<dbReference type="EMBL" id="CP031222">
    <property type="protein sequence ID" value="AXI04370.1"/>
    <property type="molecule type" value="Genomic_DNA"/>
</dbReference>
<evidence type="ECO:0000313" key="3">
    <source>
        <dbReference type="EMBL" id="AXI01424.1"/>
    </source>
</evidence>
<keyword evidence="6" id="KW-1185">Reference proteome</keyword>
<dbReference type="EMBL" id="CP031222">
    <property type="protein sequence ID" value="AXI04417.1"/>
    <property type="molecule type" value="Genomic_DNA"/>
</dbReference>
<evidence type="ECO:0000256" key="1">
    <source>
        <dbReference type="SAM" id="Coils"/>
    </source>
</evidence>
<feature type="compositionally biased region" description="Basic and acidic residues" evidence="2">
    <location>
        <begin position="32"/>
        <end position="50"/>
    </location>
</feature>
<dbReference type="Proteomes" id="UP000253940">
    <property type="component" value="Chromosome"/>
</dbReference>
<dbReference type="EMBL" id="CP031222">
    <property type="protein sequence ID" value="AXI01424.1"/>
    <property type="molecule type" value="Genomic_DNA"/>
</dbReference>
<dbReference type="RefSeq" id="WP_114897536.1">
    <property type="nucleotide sequence ID" value="NZ_CP031222.1"/>
</dbReference>
<evidence type="ECO:0000313" key="5">
    <source>
        <dbReference type="EMBL" id="AXI04417.1"/>
    </source>
</evidence>
<proteinExistence type="predicted"/>
<keyword evidence="1" id="KW-0175">Coiled coil</keyword>
<dbReference type="KEGG" id="mbah:HYN46_16930"/>
<organism evidence="5 6">
    <name type="scientific">Aquirhabdus parva</name>
    <dbReference type="NCBI Taxonomy" id="2283318"/>
    <lineage>
        <taxon>Bacteria</taxon>
        <taxon>Pseudomonadati</taxon>
        <taxon>Pseudomonadota</taxon>
        <taxon>Gammaproteobacteria</taxon>
        <taxon>Moraxellales</taxon>
        <taxon>Moraxellaceae</taxon>
        <taxon>Aquirhabdus</taxon>
    </lineage>
</organism>
<dbReference type="AlphaFoldDB" id="A0A345PAV8"/>
<dbReference type="OrthoDB" id="6713463at2"/>
<gene>
    <name evidence="3" type="ORF">HYN46_00015</name>
    <name evidence="4" type="ORF">HYN46_16930</name>
    <name evidence="5" type="ORF">HYN46_17185</name>
</gene>
<feature type="coiled-coil region" evidence="1">
    <location>
        <begin position="63"/>
        <end position="146"/>
    </location>
</feature>
<name>A0A345PAV8_9GAMM</name>
<sequence>MSEPIEYPKALYRDHADHAIAKDEEHEARLRELGYGDFSELDHSDHKTTESETNAQTEASGDVAFLQARVENLEGLLTRAESDLTAIDIRNKELVSDLEKANATIAEHVQTIAEMEGHAEKGIAEIERLNNEVSSFQVTVNGLQEQIAKSNADVSKTDKKDSK</sequence>
<dbReference type="KEGG" id="mbah:HYN46_17185"/>
<dbReference type="KEGG" id="mbah:HYN46_00015"/>